<keyword evidence="2" id="KW-1185">Reference proteome</keyword>
<evidence type="ECO:0000313" key="2">
    <source>
        <dbReference type="Proteomes" id="UP000325433"/>
    </source>
</evidence>
<protein>
    <submittedName>
        <fullName evidence="1">Uncharacterized protein</fullName>
    </submittedName>
</protein>
<organism evidence="1 2">
    <name type="scientific">Aspergillus transmontanensis</name>
    <dbReference type="NCBI Taxonomy" id="1034304"/>
    <lineage>
        <taxon>Eukaryota</taxon>
        <taxon>Fungi</taxon>
        <taxon>Dikarya</taxon>
        <taxon>Ascomycota</taxon>
        <taxon>Pezizomycotina</taxon>
        <taxon>Eurotiomycetes</taxon>
        <taxon>Eurotiomycetidae</taxon>
        <taxon>Eurotiales</taxon>
        <taxon>Aspergillaceae</taxon>
        <taxon>Aspergillus</taxon>
        <taxon>Aspergillus subgen. Circumdati</taxon>
    </lineage>
</organism>
<dbReference type="AlphaFoldDB" id="A0A5N6VS95"/>
<name>A0A5N6VS95_9EURO</name>
<evidence type="ECO:0000313" key="1">
    <source>
        <dbReference type="EMBL" id="KAE8311371.1"/>
    </source>
</evidence>
<sequence>MVKRKADLPLPGGVAESSTIPRVVTPRRGMFDPYNNVFFHQPAPWVRTLRCRNSSGHGTFCSRGGCICHGSF</sequence>
<gene>
    <name evidence="1" type="ORF">BDV41DRAFT_542185</name>
</gene>
<reference evidence="2" key="1">
    <citation type="submission" date="2019-04" db="EMBL/GenBank/DDBJ databases">
        <title>Friends and foes A comparative genomics studyof 23 Aspergillus species from section Flavi.</title>
        <authorList>
            <consortium name="DOE Joint Genome Institute"/>
            <person name="Kjaerbolling I."/>
            <person name="Vesth T."/>
            <person name="Frisvad J.C."/>
            <person name="Nybo J.L."/>
            <person name="Theobald S."/>
            <person name="Kildgaard S."/>
            <person name="Isbrandt T."/>
            <person name="Kuo A."/>
            <person name="Sato A."/>
            <person name="Lyhne E.K."/>
            <person name="Kogle M.E."/>
            <person name="Wiebenga A."/>
            <person name="Kun R.S."/>
            <person name="Lubbers R.J."/>
            <person name="Makela M.R."/>
            <person name="Barry K."/>
            <person name="Chovatia M."/>
            <person name="Clum A."/>
            <person name="Daum C."/>
            <person name="Haridas S."/>
            <person name="He G."/>
            <person name="LaButti K."/>
            <person name="Lipzen A."/>
            <person name="Mondo S."/>
            <person name="Riley R."/>
            <person name="Salamov A."/>
            <person name="Simmons B.A."/>
            <person name="Magnuson J.K."/>
            <person name="Henrissat B."/>
            <person name="Mortensen U.H."/>
            <person name="Larsen T.O."/>
            <person name="Devries R.P."/>
            <person name="Grigoriev I.V."/>
            <person name="Machida M."/>
            <person name="Baker S.E."/>
            <person name="Andersen M.R."/>
        </authorList>
    </citation>
    <scope>NUCLEOTIDE SEQUENCE [LARGE SCALE GENOMIC DNA]</scope>
    <source>
        <strain evidence="2">CBS 130015</strain>
    </source>
</reference>
<accession>A0A5N6VS95</accession>
<dbReference type="Proteomes" id="UP000325433">
    <property type="component" value="Unassembled WGS sequence"/>
</dbReference>
<proteinExistence type="predicted"/>
<dbReference type="EMBL" id="ML738343">
    <property type="protein sequence ID" value="KAE8311371.1"/>
    <property type="molecule type" value="Genomic_DNA"/>
</dbReference>